<accession>A0A833QQ08</accession>
<feature type="region of interest" description="Disordered" evidence="1">
    <location>
        <begin position="136"/>
        <end position="270"/>
    </location>
</feature>
<sequence>MGWAGLAWLGWDVEGSCTLYVPRKAAFQQQQGSTSKPSYIKYGIFTVGGHDWEIQVYPNGSGTVALHLCLLSDTAAEVTRTEIWTNPDYSDLEIDYADNIHKPNIPKEIDSVTVAPSDKNDCVTIKVVLSVFATDKPAKPNNQWNPDNADISFDSSNTKPISKPAEPSNQWNPSNADVSFDSSNTSGSLTAKPDKPSAAWDPSKADISFDSSNTKPISNKPAEPQWNPSNADVSFDSSNTSGSLTAKPDKPSAAWDPSKADISFDNTKSS</sequence>
<feature type="compositionally biased region" description="Polar residues" evidence="1">
    <location>
        <begin position="226"/>
        <end position="244"/>
    </location>
</feature>
<evidence type="ECO:0008006" key="4">
    <source>
        <dbReference type="Google" id="ProtNLM"/>
    </source>
</evidence>
<reference evidence="2" key="1">
    <citation type="submission" date="2020-01" db="EMBL/GenBank/DDBJ databases">
        <title>Genome sequence of Kobresia littledalei, the first chromosome-level genome in the family Cyperaceae.</title>
        <authorList>
            <person name="Qu G."/>
        </authorList>
    </citation>
    <scope>NUCLEOTIDE SEQUENCE</scope>
    <source>
        <strain evidence="2">C.B.Clarke</strain>
        <tissue evidence="2">Leaf</tissue>
    </source>
</reference>
<name>A0A833QQ08_9POAL</name>
<dbReference type="Proteomes" id="UP000623129">
    <property type="component" value="Unassembled WGS sequence"/>
</dbReference>
<evidence type="ECO:0000313" key="3">
    <source>
        <dbReference type="Proteomes" id="UP000623129"/>
    </source>
</evidence>
<comment type="caution">
    <text evidence="2">The sequence shown here is derived from an EMBL/GenBank/DDBJ whole genome shotgun (WGS) entry which is preliminary data.</text>
</comment>
<dbReference type="EMBL" id="SWLB01000018">
    <property type="protein sequence ID" value="KAF3326853.1"/>
    <property type="molecule type" value="Genomic_DNA"/>
</dbReference>
<evidence type="ECO:0000313" key="2">
    <source>
        <dbReference type="EMBL" id="KAF3326853.1"/>
    </source>
</evidence>
<keyword evidence="3" id="KW-1185">Reference proteome</keyword>
<evidence type="ECO:0000256" key="1">
    <source>
        <dbReference type="SAM" id="MobiDB-lite"/>
    </source>
</evidence>
<dbReference type="CDD" id="cd00121">
    <property type="entry name" value="MATH"/>
    <property type="match status" value="1"/>
</dbReference>
<organism evidence="2 3">
    <name type="scientific">Carex littledalei</name>
    <dbReference type="NCBI Taxonomy" id="544730"/>
    <lineage>
        <taxon>Eukaryota</taxon>
        <taxon>Viridiplantae</taxon>
        <taxon>Streptophyta</taxon>
        <taxon>Embryophyta</taxon>
        <taxon>Tracheophyta</taxon>
        <taxon>Spermatophyta</taxon>
        <taxon>Magnoliopsida</taxon>
        <taxon>Liliopsida</taxon>
        <taxon>Poales</taxon>
        <taxon>Cyperaceae</taxon>
        <taxon>Cyperoideae</taxon>
        <taxon>Cariceae</taxon>
        <taxon>Carex</taxon>
        <taxon>Carex subgen. Euthyceras</taxon>
    </lineage>
</organism>
<dbReference type="AlphaFoldDB" id="A0A833QQ08"/>
<dbReference type="InterPro" id="IPR002083">
    <property type="entry name" value="MATH/TRAF_dom"/>
</dbReference>
<dbReference type="SUPFAM" id="SSF49599">
    <property type="entry name" value="TRAF domain-like"/>
    <property type="match status" value="1"/>
</dbReference>
<gene>
    <name evidence="2" type="ORF">FCM35_KLT08483</name>
</gene>
<proteinExistence type="predicted"/>
<protein>
    <recommendedName>
        <fullName evidence="4">MATH domain-containing protein</fullName>
    </recommendedName>
</protein>
<feature type="compositionally biased region" description="Polar residues" evidence="1">
    <location>
        <begin position="167"/>
        <end position="189"/>
    </location>
</feature>